<name>A0A806KEI5_9BACT</name>
<dbReference type="EMBL" id="JQ844220">
    <property type="protein sequence ID" value="AGS53057.1"/>
    <property type="molecule type" value="Genomic_DNA"/>
</dbReference>
<reference evidence="1" key="1">
    <citation type="submission" date="2012-03" db="EMBL/GenBank/DDBJ databases">
        <title>Functional metagenomics reveals considerable lignocellulase gene clusters in the gut microbiome of a wood-feeding higher termite.</title>
        <authorList>
            <person name="Liu N."/>
        </authorList>
    </citation>
    <scope>NUCLEOTIDE SEQUENCE</scope>
</reference>
<proteinExistence type="predicted"/>
<accession>A0A806KEI5</accession>
<protein>
    <submittedName>
        <fullName evidence="1">Uncharacterized protein</fullName>
    </submittedName>
</protein>
<sequence>MMGNAFIARLCDESEEYAIPIAERVCLEMEQLYAKKCYAKTAAPFYCQAPAFAVSAVQGLPPHGNQFWRNQQPRPKGTGYVGS</sequence>
<organism evidence="1">
    <name type="scientific">uncultured bacterium contig00033</name>
    <dbReference type="NCBI Taxonomy" id="1181522"/>
    <lineage>
        <taxon>Bacteria</taxon>
        <taxon>environmental samples</taxon>
    </lineage>
</organism>
<evidence type="ECO:0000313" key="1">
    <source>
        <dbReference type="EMBL" id="AGS53057.1"/>
    </source>
</evidence>
<dbReference type="AlphaFoldDB" id="A0A806KEI5"/>